<feature type="chain" id="PRO_5047226187" description="Lipoprotein" evidence="1">
    <location>
        <begin position="30"/>
        <end position="282"/>
    </location>
</feature>
<protein>
    <recommendedName>
        <fullName evidence="4">Lipoprotein</fullName>
    </recommendedName>
</protein>
<name>A0ABW2IL65_9PROT</name>
<dbReference type="RefSeq" id="WP_382166854.1">
    <property type="nucleotide sequence ID" value="NZ_JBHTBR010000004.1"/>
</dbReference>
<feature type="signal peptide" evidence="1">
    <location>
        <begin position="1"/>
        <end position="29"/>
    </location>
</feature>
<keyword evidence="1" id="KW-0732">Signal</keyword>
<evidence type="ECO:0000313" key="2">
    <source>
        <dbReference type="EMBL" id="MFC7291616.1"/>
    </source>
</evidence>
<gene>
    <name evidence="2" type="ORF">ACFQS8_08315</name>
</gene>
<dbReference type="EMBL" id="JBHTBR010000004">
    <property type="protein sequence ID" value="MFC7291616.1"/>
    <property type="molecule type" value="Genomic_DNA"/>
</dbReference>
<reference evidence="3" key="1">
    <citation type="journal article" date="2019" name="Int. J. Syst. Evol. Microbiol.">
        <title>The Global Catalogue of Microorganisms (GCM) 10K type strain sequencing project: providing services to taxonomists for standard genome sequencing and annotation.</title>
        <authorList>
            <consortium name="The Broad Institute Genomics Platform"/>
            <consortium name="The Broad Institute Genome Sequencing Center for Infectious Disease"/>
            <person name="Wu L."/>
            <person name="Ma J."/>
        </authorList>
    </citation>
    <scope>NUCLEOTIDE SEQUENCE [LARGE SCALE GENOMIC DNA]</scope>
    <source>
        <strain evidence="3">CCUG 51308</strain>
    </source>
</reference>
<dbReference type="Proteomes" id="UP001596492">
    <property type="component" value="Unassembled WGS sequence"/>
</dbReference>
<dbReference type="PROSITE" id="PS51257">
    <property type="entry name" value="PROKAR_LIPOPROTEIN"/>
    <property type="match status" value="1"/>
</dbReference>
<organism evidence="2 3">
    <name type="scientific">Hirschia litorea</name>
    <dbReference type="NCBI Taxonomy" id="1199156"/>
    <lineage>
        <taxon>Bacteria</taxon>
        <taxon>Pseudomonadati</taxon>
        <taxon>Pseudomonadota</taxon>
        <taxon>Alphaproteobacteria</taxon>
        <taxon>Hyphomonadales</taxon>
        <taxon>Hyphomonadaceae</taxon>
        <taxon>Hirschia</taxon>
    </lineage>
</organism>
<accession>A0ABW2IL65</accession>
<evidence type="ECO:0000313" key="3">
    <source>
        <dbReference type="Proteomes" id="UP001596492"/>
    </source>
</evidence>
<evidence type="ECO:0008006" key="4">
    <source>
        <dbReference type="Google" id="ProtNLM"/>
    </source>
</evidence>
<sequence>MRTHLLRSASVIIALSLLGLSACSPPDTAPKNQEPQSEDISEEEAIDAIEEIASTTPPANDVPSIADHYGDDWAVTGGWPGEYPAGFSILKDNIVLKAHPHMNPLTEANIDCPVPKFATYQQWNHTRAEADDLDFVVATKIFTITMQDDLNIKVPDPKDLQGFKDIDLRLKSGDTLSYLRYLGEGFAIIKYQGTEYQIDEQELHSVSDINDAGQTSQVDLWLELPCADADKTRAWVLYDEVIRQDGVGPAPIFGYGVSQDITQKDIAGIKELMAVNAELREQ</sequence>
<evidence type="ECO:0000256" key="1">
    <source>
        <dbReference type="SAM" id="SignalP"/>
    </source>
</evidence>
<comment type="caution">
    <text evidence="2">The sequence shown here is derived from an EMBL/GenBank/DDBJ whole genome shotgun (WGS) entry which is preliminary data.</text>
</comment>
<proteinExistence type="predicted"/>
<keyword evidence="3" id="KW-1185">Reference proteome</keyword>